<feature type="compositionally biased region" description="Polar residues" evidence="1">
    <location>
        <begin position="1"/>
        <end position="13"/>
    </location>
</feature>
<proteinExistence type="predicted"/>
<reference evidence="2" key="1">
    <citation type="submission" date="2021-01" db="EMBL/GenBank/DDBJ databases">
        <authorList>
            <person name="Corre E."/>
            <person name="Pelletier E."/>
            <person name="Niang G."/>
            <person name="Scheremetjew M."/>
            <person name="Finn R."/>
            <person name="Kale V."/>
            <person name="Holt S."/>
            <person name="Cochrane G."/>
            <person name="Meng A."/>
            <person name="Brown T."/>
            <person name="Cohen L."/>
        </authorList>
    </citation>
    <scope>NUCLEOTIDE SEQUENCE</scope>
    <source>
        <strain evidence="2">CCCM811</strain>
    </source>
</reference>
<accession>A0A7S4DYJ0</accession>
<organism evidence="2">
    <name type="scientific">Lotharella globosa</name>
    <dbReference type="NCBI Taxonomy" id="91324"/>
    <lineage>
        <taxon>Eukaryota</taxon>
        <taxon>Sar</taxon>
        <taxon>Rhizaria</taxon>
        <taxon>Cercozoa</taxon>
        <taxon>Chlorarachniophyceae</taxon>
        <taxon>Lotharella</taxon>
    </lineage>
</organism>
<dbReference type="EMBL" id="HBIV01043343">
    <property type="protein sequence ID" value="CAE0678630.1"/>
    <property type="molecule type" value="Transcribed_RNA"/>
</dbReference>
<protein>
    <submittedName>
        <fullName evidence="2">Uncharacterized protein</fullName>
    </submittedName>
</protein>
<gene>
    <name evidence="2" type="ORF">LGLO00237_LOCUS30412</name>
</gene>
<feature type="region of interest" description="Disordered" evidence="1">
    <location>
        <begin position="1"/>
        <end position="32"/>
    </location>
</feature>
<evidence type="ECO:0000256" key="1">
    <source>
        <dbReference type="SAM" id="MobiDB-lite"/>
    </source>
</evidence>
<sequence>MSSYTENHSNGKTFEQKPDLIANPPQNPEEPRKYCNNWMRGRMLYSYRRIILFPPTLRASLRCFQEHTSRALLSIVRILVLLELLQHELVRVLYLFLELGQVAVVDLRHQRPQVILNLQQPVQQGHQYLSERRGLVPAVGSAHPLRNRARFPLAVAHR</sequence>
<dbReference type="AlphaFoldDB" id="A0A7S4DYJ0"/>
<name>A0A7S4DYJ0_9EUKA</name>
<evidence type="ECO:0000313" key="2">
    <source>
        <dbReference type="EMBL" id="CAE0678630.1"/>
    </source>
</evidence>